<dbReference type="RefSeq" id="WP_093617613.1">
    <property type="nucleotide sequence ID" value="NZ_FNFF01000025.1"/>
</dbReference>
<reference evidence="1 2" key="1">
    <citation type="submission" date="2016-10" db="EMBL/GenBank/DDBJ databases">
        <authorList>
            <person name="de Groot N.N."/>
        </authorList>
    </citation>
    <scope>NUCLEOTIDE SEQUENCE [LARGE SCALE GENOMIC DNA]</scope>
    <source>
        <strain evidence="1 2">CGMCC 4.5727</strain>
    </source>
</reference>
<name>A0A1G9IVW8_9ACTN</name>
<accession>A0A1G9IVW8</accession>
<evidence type="ECO:0000313" key="1">
    <source>
        <dbReference type="EMBL" id="SDL29093.1"/>
    </source>
</evidence>
<dbReference type="AlphaFoldDB" id="A0A1G9IVW8"/>
<dbReference type="STRING" id="417292.SAMN05421806_12587"/>
<keyword evidence="2" id="KW-1185">Reference proteome</keyword>
<protein>
    <submittedName>
        <fullName evidence="1">Uncharacterized protein</fullName>
    </submittedName>
</protein>
<gene>
    <name evidence="1" type="ORF">SAMN05421806_12587</name>
</gene>
<dbReference type="EMBL" id="FNFF01000025">
    <property type="protein sequence ID" value="SDL29093.1"/>
    <property type="molecule type" value="Genomic_DNA"/>
</dbReference>
<evidence type="ECO:0000313" key="2">
    <source>
        <dbReference type="Proteomes" id="UP000199155"/>
    </source>
</evidence>
<proteinExistence type="predicted"/>
<dbReference type="Proteomes" id="UP000199155">
    <property type="component" value="Unassembled WGS sequence"/>
</dbReference>
<sequence>MSARSVIEHALRVYYEDSADRDTLVAHLLDAYRDETVDDLIERCAVALSGCCSEGDIAVTLIRRRGDVVKGVAS</sequence>
<organism evidence="1 2">
    <name type="scientific">Streptomyces indicus</name>
    <dbReference type="NCBI Taxonomy" id="417292"/>
    <lineage>
        <taxon>Bacteria</taxon>
        <taxon>Bacillati</taxon>
        <taxon>Actinomycetota</taxon>
        <taxon>Actinomycetes</taxon>
        <taxon>Kitasatosporales</taxon>
        <taxon>Streptomycetaceae</taxon>
        <taxon>Streptomyces</taxon>
    </lineage>
</organism>